<evidence type="ECO:0000259" key="1">
    <source>
        <dbReference type="PROSITE" id="PS51186"/>
    </source>
</evidence>
<dbReference type="PROSITE" id="PS51186">
    <property type="entry name" value="GNAT"/>
    <property type="match status" value="1"/>
</dbReference>
<gene>
    <name evidence="2" type="ORF">KRR39_09110</name>
</gene>
<dbReference type="AlphaFoldDB" id="A0A975T2U5"/>
<organism evidence="2 3">
    <name type="scientific">Nocardioides panacis</name>
    <dbReference type="NCBI Taxonomy" id="2849501"/>
    <lineage>
        <taxon>Bacteria</taxon>
        <taxon>Bacillati</taxon>
        <taxon>Actinomycetota</taxon>
        <taxon>Actinomycetes</taxon>
        <taxon>Propionibacteriales</taxon>
        <taxon>Nocardioidaceae</taxon>
        <taxon>Nocardioides</taxon>
    </lineage>
</organism>
<evidence type="ECO:0000313" key="3">
    <source>
        <dbReference type="Proteomes" id="UP000683575"/>
    </source>
</evidence>
<dbReference type="InterPro" id="IPR000182">
    <property type="entry name" value="GNAT_dom"/>
</dbReference>
<dbReference type="KEGG" id="nps:KRR39_09110"/>
<evidence type="ECO:0000313" key="2">
    <source>
        <dbReference type="EMBL" id="QWZ09864.1"/>
    </source>
</evidence>
<dbReference type="EMBL" id="CP077062">
    <property type="protein sequence ID" value="QWZ09864.1"/>
    <property type="molecule type" value="Genomic_DNA"/>
</dbReference>
<dbReference type="RefSeq" id="WP_216941710.1">
    <property type="nucleotide sequence ID" value="NZ_CP077062.1"/>
</dbReference>
<keyword evidence="3" id="KW-1185">Reference proteome</keyword>
<dbReference type="Proteomes" id="UP000683575">
    <property type="component" value="Chromosome"/>
</dbReference>
<proteinExistence type="predicted"/>
<reference evidence="2" key="1">
    <citation type="submission" date="2021-06" db="EMBL/GenBank/DDBJ databases">
        <title>Complete genome sequence of Nocardioides sp. G188.</title>
        <authorList>
            <person name="Im W.-T."/>
        </authorList>
    </citation>
    <scope>NUCLEOTIDE SEQUENCE</scope>
    <source>
        <strain evidence="2">G188</strain>
    </source>
</reference>
<protein>
    <submittedName>
        <fullName evidence="2">GNAT family N-acetyltransferase</fullName>
    </submittedName>
</protein>
<name>A0A975T2U5_9ACTN</name>
<accession>A0A975T2U5</accession>
<sequence>MTDRTLDSAYTTRALTAETWGDFAGLVEANNGVWGGCWCMGFHPEGVGEGRTVTGNRDAKLAHVREGTVHQILVYDGEECVGWCQYGPPAELPTIKNPKAYDAGLTDLPDWRIGCMFTGKGHRRAGVARAAVTAALGAIEAAGGGVVEAYPEQVEGRGPQRGSYLHTGPESLFEELGFERDRRIAKWRWVMRRRIQPGAVPVGTGQTG</sequence>
<dbReference type="GO" id="GO:0016747">
    <property type="term" value="F:acyltransferase activity, transferring groups other than amino-acyl groups"/>
    <property type="evidence" value="ECO:0007669"/>
    <property type="project" value="InterPro"/>
</dbReference>
<feature type="domain" description="N-acetyltransferase" evidence="1">
    <location>
        <begin position="10"/>
        <end position="196"/>
    </location>
</feature>